<evidence type="ECO:0000313" key="2">
    <source>
        <dbReference type="Proteomes" id="UP001158049"/>
    </source>
</evidence>
<sequence>MATETVSEQAKRLAREWTPFNLRANKKILDAWGDPAEPPVLVREIHAEITKADPVKGQRFYREFLRPFD</sequence>
<keyword evidence="2" id="KW-1185">Reference proteome</keyword>
<dbReference type="EMBL" id="FXUL01000047">
    <property type="protein sequence ID" value="SMP81693.1"/>
    <property type="molecule type" value="Genomic_DNA"/>
</dbReference>
<gene>
    <name evidence="1" type="ORF">SAMN06295970_1472</name>
</gene>
<organism evidence="1 2">
    <name type="scientific">Noviherbaspirillum suwonense</name>
    <dbReference type="NCBI Taxonomy" id="1224511"/>
    <lineage>
        <taxon>Bacteria</taxon>
        <taxon>Pseudomonadati</taxon>
        <taxon>Pseudomonadota</taxon>
        <taxon>Betaproteobacteria</taxon>
        <taxon>Burkholderiales</taxon>
        <taxon>Oxalobacteraceae</taxon>
        <taxon>Noviherbaspirillum</taxon>
    </lineage>
</organism>
<protein>
    <submittedName>
        <fullName evidence="1">Uncharacterized protein</fullName>
    </submittedName>
</protein>
<name>A0ABY1QV32_9BURK</name>
<proteinExistence type="predicted"/>
<dbReference type="Proteomes" id="UP001158049">
    <property type="component" value="Unassembled WGS sequence"/>
</dbReference>
<evidence type="ECO:0000313" key="1">
    <source>
        <dbReference type="EMBL" id="SMP81693.1"/>
    </source>
</evidence>
<reference evidence="1 2" key="1">
    <citation type="submission" date="2017-05" db="EMBL/GenBank/DDBJ databases">
        <authorList>
            <person name="Varghese N."/>
            <person name="Submissions S."/>
        </authorList>
    </citation>
    <scope>NUCLEOTIDE SEQUENCE [LARGE SCALE GENOMIC DNA]</scope>
    <source>
        <strain evidence="1 2">DSM 26001</strain>
    </source>
</reference>
<comment type="caution">
    <text evidence="1">The sequence shown here is derived from an EMBL/GenBank/DDBJ whole genome shotgun (WGS) entry which is preliminary data.</text>
</comment>
<accession>A0ABY1QV32</accession>
<dbReference type="RefSeq" id="WP_283445712.1">
    <property type="nucleotide sequence ID" value="NZ_FXUL01000047.1"/>
</dbReference>